<sequence>MKIIHITASYKPAYIYGGPIQSVGKLCEALIEGGGWEGGELGNFDYAQDNIAPDDHFEKNEIEVLTTTANGNKELDVEVGKSVLVNGVPVTYFKRWTKDHSHFSPGLLQGLRREILRQAQDDRQPNSKPQTPNSELIIHIHAWWNLVSVLSCLVAKWYQIPVVLSPRGMLTSYTQHNRNSFSKKLIHKLIGKKLLQYCHIHATSEQEKKDILEIVQPQSITVIPNLINIQVPGIKKKRRVERGERHAAIVEDKEKLFKLIFLSRIEEKKGLELLFDALSTLVIPWSLTIAGAGKESYMESLKLKVQGLKLSEHIHWIGQVSDQDKFRLMAEHDLLVLTSYNENFANVIIESLSVGTPVLVSEHVGLADYVEENDLGWICALAIEDIRFRILNAFEDLEKRKIIRNTAPIIIDKDFSDEVLVMRYLELYDRVSCK</sequence>
<feature type="domain" description="Glycosyltransferase subfamily 4-like N-terminal" evidence="2">
    <location>
        <begin position="61"/>
        <end position="230"/>
    </location>
</feature>
<dbReference type="Proteomes" id="UP000253961">
    <property type="component" value="Unassembled WGS sequence"/>
</dbReference>
<dbReference type="Pfam" id="PF00534">
    <property type="entry name" value="Glycos_transf_1"/>
    <property type="match status" value="1"/>
</dbReference>
<dbReference type="PANTHER" id="PTHR12526">
    <property type="entry name" value="GLYCOSYLTRANSFERASE"/>
    <property type="match status" value="1"/>
</dbReference>
<dbReference type="Gene3D" id="3.40.50.2000">
    <property type="entry name" value="Glycogen Phosphorylase B"/>
    <property type="match status" value="2"/>
</dbReference>
<protein>
    <submittedName>
        <fullName evidence="3">Glycosyltransferase</fullName>
    </submittedName>
</protein>
<dbReference type="PANTHER" id="PTHR12526:SF638">
    <property type="entry name" value="SPORE COAT PROTEIN SA"/>
    <property type="match status" value="1"/>
</dbReference>
<reference evidence="3 4" key="1">
    <citation type="submission" date="2018-07" db="EMBL/GenBank/DDBJ databases">
        <title>Pedobacter sp. nov., isolated from soil.</title>
        <authorList>
            <person name="Zhou L.Y."/>
            <person name="Du Z.J."/>
        </authorList>
    </citation>
    <scope>NUCLEOTIDE SEQUENCE [LARGE SCALE GENOMIC DNA]</scope>
    <source>
        <strain evidence="3 4">JDX94</strain>
    </source>
</reference>
<evidence type="ECO:0000313" key="4">
    <source>
        <dbReference type="Proteomes" id="UP000253961"/>
    </source>
</evidence>
<dbReference type="SUPFAM" id="SSF53756">
    <property type="entry name" value="UDP-Glycosyltransferase/glycogen phosphorylase"/>
    <property type="match status" value="1"/>
</dbReference>
<keyword evidence="3" id="KW-0808">Transferase</keyword>
<dbReference type="InterPro" id="IPR001296">
    <property type="entry name" value="Glyco_trans_1"/>
</dbReference>
<evidence type="ECO:0000313" key="3">
    <source>
        <dbReference type="EMBL" id="RDC56207.1"/>
    </source>
</evidence>
<feature type="domain" description="Glycosyl transferase family 1" evidence="1">
    <location>
        <begin position="251"/>
        <end position="407"/>
    </location>
</feature>
<dbReference type="InterPro" id="IPR028098">
    <property type="entry name" value="Glyco_trans_4-like_N"/>
</dbReference>
<dbReference type="AlphaFoldDB" id="A0A369PZ01"/>
<evidence type="ECO:0000259" key="2">
    <source>
        <dbReference type="Pfam" id="PF13439"/>
    </source>
</evidence>
<dbReference type="RefSeq" id="WP_115402938.1">
    <property type="nucleotide sequence ID" value="NZ_QPKV01000004.1"/>
</dbReference>
<dbReference type="Pfam" id="PF13439">
    <property type="entry name" value="Glyco_transf_4"/>
    <property type="match status" value="1"/>
</dbReference>
<proteinExistence type="predicted"/>
<keyword evidence="4" id="KW-1185">Reference proteome</keyword>
<dbReference type="EMBL" id="QPKV01000004">
    <property type="protein sequence ID" value="RDC56207.1"/>
    <property type="molecule type" value="Genomic_DNA"/>
</dbReference>
<name>A0A369PZ01_9SPHI</name>
<comment type="caution">
    <text evidence="3">The sequence shown here is derived from an EMBL/GenBank/DDBJ whole genome shotgun (WGS) entry which is preliminary data.</text>
</comment>
<dbReference type="GO" id="GO:0016757">
    <property type="term" value="F:glycosyltransferase activity"/>
    <property type="evidence" value="ECO:0007669"/>
    <property type="project" value="InterPro"/>
</dbReference>
<dbReference type="NCBIfam" id="NF046085">
    <property type="entry name" value="XrtY_assoc_Gly1"/>
    <property type="match status" value="1"/>
</dbReference>
<organism evidence="3 4">
    <name type="scientific">Pedobacter chinensis</name>
    <dbReference type="NCBI Taxonomy" id="2282421"/>
    <lineage>
        <taxon>Bacteria</taxon>
        <taxon>Pseudomonadati</taxon>
        <taxon>Bacteroidota</taxon>
        <taxon>Sphingobacteriia</taxon>
        <taxon>Sphingobacteriales</taxon>
        <taxon>Sphingobacteriaceae</taxon>
        <taxon>Pedobacter</taxon>
    </lineage>
</organism>
<evidence type="ECO:0000259" key="1">
    <source>
        <dbReference type="Pfam" id="PF00534"/>
    </source>
</evidence>
<accession>A0A369PZ01</accession>
<gene>
    <name evidence="3" type="ORF">DU508_11390</name>
</gene>
<dbReference type="OrthoDB" id="9790710at2"/>